<sequence>MNASTRLGLIDGGQASPNVAAATAARVGTSPVWAGRTVAGEAGEPDGSDESPTWVVMPKG</sequence>
<feature type="region of interest" description="Disordered" evidence="1">
    <location>
        <begin position="37"/>
        <end position="60"/>
    </location>
</feature>
<evidence type="ECO:0000256" key="1">
    <source>
        <dbReference type="SAM" id="MobiDB-lite"/>
    </source>
</evidence>
<dbReference type="Proteomes" id="UP001501468">
    <property type="component" value="Unassembled WGS sequence"/>
</dbReference>
<comment type="caution">
    <text evidence="2">The sequence shown here is derived from an EMBL/GenBank/DDBJ whole genome shotgun (WGS) entry which is preliminary data.</text>
</comment>
<organism evidence="2 3">
    <name type="scientific">Terrabacter ginsenosidimutans</name>
    <dbReference type="NCBI Taxonomy" id="490575"/>
    <lineage>
        <taxon>Bacteria</taxon>
        <taxon>Bacillati</taxon>
        <taxon>Actinomycetota</taxon>
        <taxon>Actinomycetes</taxon>
        <taxon>Micrococcales</taxon>
        <taxon>Intrasporangiaceae</taxon>
        <taxon>Terrabacter</taxon>
    </lineage>
</organism>
<gene>
    <name evidence="2" type="ORF">GCM10022399_13260</name>
</gene>
<keyword evidence="3" id="KW-1185">Reference proteome</keyword>
<protein>
    <submittedName>
        <fullName evidence="2">Uncharacterized protein</fullName>
    </submittedName>
</protein>
<name>A0ABP7CYD5_9MICO</name>
<reference evidence="3" key="1">
    <citation type="journal article" date="2019" name="Int. J. Syst. Evol. Microbiol.">
        <title>The Global Catalogue of Microorganisms (GCM) 10K type strain sequencing project: providing services to taxonomists for standard genome sequencing and annotation.</title>
        <authorList>
            <consortium name="The Broad Institute Genomics Platform"/>
            <consortium name="The Broad Institute Genome Sequencing Center for Infectious Disease"/>
            <person name="Wu L."/>
            <person name="Ma J."/>
        </authorList>
    </citation>
    <scope>NUCLEOTIDE SEQUENCE [LARGE SCALE GENOMIC DNA]</scope>
    <source>
        <strain evidence="3">JCM 17125</strain>
    </source>
</reference>
<dbReference type="EMBL" id="BAABDC010000002">
    <property type="protein sequence ID" value="GAA3698239.1"/>
    <property type="molecule type" value="Genomic_DNA"/>
</dbReference>
<accession>A0ABP7CYD5</accession>
<proteinExistence type="predicted"/>
<evidence type="ECO:0000313" key="2">
    <source>
        <dbReference type="EMBL" id="GAA3698239.1"/>
    </source>
</evidence>
<evidence type="ECO:0000313" key="3">
    <source>
        <dbReference type="Proteomes" id="UP001501468"/>
    </source>
</evidence>